<evidence type="ECO:0000313" key="7">
    <source>
        <dbReference type="EMBL" id="GAA4808693.1"/>
    </source>
</evidence>
<dbReference type="InterPro" id="IPR014284">
    <property type="entry name" value="RNA_pol_sigma-70_dom"/>
</dbReference>
<dbReference type="EMBL" id="BAABIQ010000044">
    <property type="protein sequence ID" value="GAA4808693.1"/>
    <property type="molecule type" value="Genomic_DNA"/>
</dbReference>
<organism evidence="7 8">
    <name type="scientific">Olivibacter ginsenosidimutans</name>
    <dbReference type="NCBI Taxonomy" id="1176537"/>
    <lineage>
        <taxon>Bacteria</taxon>
        <taxon>Pseudomonadati</taxon>
        <taxon>Bacteroidota</taxon>
        <taxon>Sphingobacteriia</taxon>
        <taxon>Sphingobacteriales</taxon>
        <taxon>Sphingobacteriaceae</taxon>
        <taxon>Olivibacter</taxon>
    </lineage>
</organism>
<gene>
    <name evidence="7" type="ORF">GCM10023231_42460</name>
</gene>
<reference evidence="8" key="1">
    <citation type="journal article" date="2019" name="Int. J. Syst. Evol. Microbiol.">
        <title>The Global Catalogue of Microorganisms (GCM) 10K type strain sequencing project: providing services to taxonomists for standard genome sequencing and annotation.</title>
        <authorList>
            <consortium name="The Broad Institute Genomics Platform"/>
            <consortium name="The Broad Institute Genome Sequencing Center for Infectious Disease"/>
            <person name="Wu L."/>
            <person name="Ma J."/>
        </authorList>
    </citation>
    <scope>NUCLEOTIDE SEQUENCE [LARGE SCALE GENOMIC DNA]</scope>
    <source>
        <strain evidence="8">JCM 18200</strain>
    </source>
</reference>
<keyword evidence="8" id="KW-1185">Reference proteome</keyword>
<sequence>MLHSVAEGDTDAFEWLFHTYHDYLGAVVYQLTSSRVLAEEITQETFMEVWLRRKSLRHIKSFKDFVFVVAKNRMLNALRKMANEQRIHQRWIESIDRYQPAEIADDLFEQYTRLMDEAISKLPTQQQKVFRMNKIARLKQREIASMLNISVETVKKHMKLAFKSIREYCSHRPIDQTV</sequence>
<accession>A0ABP9CD82</accession>
<dbReference type="Gene3D" id="1.10.1740.10">
    <property type="match status" value="1"/>
</dbReference>
<dbReference type="NCBIfam" id="TIGR02937">
    <property type="entry name" value="sigma70-ECF"/>
    <property type="match status" value="1"/>
</dbReference>
<dbReference type="InterPro" id="IPR039425">
    <property type="entry name" value="RNA_pol_sigma-70-like"/>
</dbReference>
<keyword evidence="4" id="KW-0804">Transcription</keyword>
<evidence type="ECO:0000259" key="5">
    <source>
        <dbReference type="Pfam" id="PF04542"/>
    </source>
</evidence>
<feature type="domain" description="RNA polymerase sigma-70 region 2" evidence="5">
    <location>
        <begin position="16"/>
        <end position="80"/>
    </location>
</feature>
<name>A0ABP9CD82_9SPHI</name>
<protein>
    <submittedName>
        <fullName evidence="7">RNA polymerase sigma factor</fullName>
    </submittedName>
</protein>
<proteinExistence type="inferred from homology"/>
<dbReference type="Pfam" id="PF04542">
    <property type="entry name" value="Sigma70_r2"/>
    <property type="match status" value="1"/>
</dbReference>
<feature type="domain" description="RNA polymerase sigma factor 70 region 4 type 2" evidence="6">
    <location>
        <begin position="114"/>
        <end position="164"/>
    </location>
</feature>
<evidence type="ECO:0000313" key="8">
    <source>
        <dbReference type="Proteomes" id="UP001501411"/>
    </source>
</evidence>
<dbReference type="InterPro" id="IPR013249">
    <property type="entry name" value="RNA_pol_sigma70_r4_t2"/>
</dbReference>
<keyword evidence="2" id="KW-0805">Transcription regulation</keyword>
<dbReference type="PANTHER" id="PTHR43133">
    <property type="entry name" value="RNA POLYMERASE ECF-TYPE SIGMA FACTO"/>
    <property type="match status" value="1"/>
</dbReference>
<evidence type="ECO:0000256" key="3">
    <source>
        <dbReference type="ARBA" id="ARBA00023082"/>
    </source>
</evidence>
<comment type="caution">
    <text evidence="7">The sequence shown here is derived from an EMBL/GenBank/DDBJ whole genome shotgun (WGS) entry which is preliminary data.</text>
</comment>
<dbReference type="InterPro" id="IPR007627">
    <property type="entry name" value="RNA_pol_sigma70_r2"/>
</dbReference>
<dbReference type="InterPro" id="IPR036388">
    <property type="entry name" value="WH-like_DNA-bd_sf"/>
</dbReference>
<dbReference type="Pfam" id="PF08281">
    <property type="entry name" value="Sigma70_r4_2"/>
    <property type="match status" value="1"/>
</dbReference>
<comment type="similarity">
    <text evidence="1">Belongs to the sigma-70 factor family. ECF subfamily.</text>
</comment>
<evidence type="ECO:0000259" key="6">
    <source>
        <dbReference type="Pfam" id="PF08281"/>
    </source>
</evidence>
<evidence type="ECO:0000256" key="1">
    <source>
        <dbReference type="ARBA" id="ARBA00010641"/>
    </source>
</evidence>
<dbReference type="NCBIfam" id="TIGR02985">
    <property type="entry name" value="Sig70_bacteroi1"/>
    <property type="match status" value="1"/>
</dbReference>
<dbReference type="Proteomes" id="UP001501411">
    <property type="component" value="Unassembled WGS sequence"/>
</dbReference>
<keyword evidence="3" id="KW-0731">Sigma factor</keyword>
<dbReference type="SUPFAM" id="SSF88659">
    <property type="entry name" value="Sigma3 and sigma4 domains of RNA polymerase sigma factors"/>
    <property type="match status" value="1"/>
</dbReference>
<dbReference type="InterPro" id="IPR013325">
    <property type="entry name" value="RNA_pol_sigma_r2"/>
</dbReference>
<evidence type="ECO:0000256" key="2">
    <source>
        <dbReference type="ARBA" id="ARBA00023015"/>
    </source>
</evidence>
<dbReference type="InterPro" id="IPR013324">
    <property type="entry name" value="RNA_pol_sigma_r3/r4-like"/>
</dbReference>
<dbReference type="PANTHER" id="PTHR43133:SF46">
    <property type="entry name" value="RNA POLYMERASE SIGMA-70 FACTOR ECF SUBFAMILY"/>
    <property type="match status" value="1"/>
</dbReference>
<dbReference type="CDD" id="cd06171">
    <property type="entry name" value="Sigma70_r4"/>
    <property type="match status" value="1"/>
</dbReference>
<evidence type="ECO:0000256" key="4">
    <source>
        <dbReference type="ARBA" id="ARBA00023163"/>
    </source>
</evidence>
<dbReference type="Gene3D" id="1.10.10.10">
    <property type="entry name" value="Winged helix-like DNA-binding domain superfamily/Winged helix DNA-binding domain"/>
    <property type="match status" value="1"/>
</dbReference>
<dbReference type="InterPro" id="IPR014327">
    <property type="entry name" value="RNA_pol_sigma70_bacteroid"/>
</dbReference>
<dbReference type="SUPFAM" id="SSF88946">
    <property type="entry name" value="Sigma2 domain of RNA polymerase sigma factors"/>
    <property type="match status" value="1"/>
</dbReference>